<feature type="domain" description="Transcription regulator PadR N-terminal" evidence="1">
    <location>
        <begin position="30"/>
        <end position="78"/>
    </location>
</feature>
<comment type="caution">
    <text evidence="2">The sequence shown here is derived from an EMBL/GenBank/DDBJ whole genome shotgun (WGS) entry which is preliminary data.</text>
</comment>
<dbReference type="SUPFAM" id="SSF46785">
    <property type="entry name" value="Winged helix' DNA-binding domain"/>
    <property type="match status" value="1"/>
</dbReference>
<dbReference type="RefSeq" id="WP_148904503.1">
    <property type="nucleotide sequence ID" value="NZ_VSZQ01000230.1"/>
</dbReference>
<dbReference type="InterPro" id="IPR036388">
    <property type="entry name" value="WH-like_DNA-bd_sf"/>
</dbReference>
<protein>
    <submittedName>
        <fullName evidence="2">PadR family transcriptional regulator</fullName>
    </submittedName>
</protein>
<dbReference type="Pfam" id="PF03551">
    <property type="entry name" value="PadR"/>
    <property type="match status" value="1"/>
</dbReference>
<keyword evidence="3" id="KW-1185">Reference proteome</keyword>
<dbReference type="EMBL" id="VSZQ01000230">
    <property type="protein sequence ID" value="TYR51658.1"/>
    <property type="molecule type" value="Genomic_DNA"/>
</dbReference>
<accession>A0A5D4IEY1</accession>
<dbReference type="InterPro" id="IPR036390">
    <property type="entry name" value="WH_DNA-bd_sf"/>
</dbReference>
<gene>
    <name evidence="2" type="ORF">FY004_31000</name>
</gene>
<reference evidence="2 3" key="1">
    <citation type="submission" date="2019-08" db="EMBL/GenBank/DDBJ databases">
        <title>Draft genome for granaticin producer strain Streptomyces parvus C05.</title>
        <authorList>
            <person name="Gonzalez-Pimentel J.L."/>
        </authorList>
    </citation>
    <scope>NUCLEOTIDE SEQUENCE [LARGE SCALE GENOMIC DNA]</scope>
    <source>
        <strain evidence="2 3">C05</strain>
    </source>
</reference>
<name>A0A5D4IEY1_9ACTN</name>
<dbReference type="Gene3D" id="1.10.10.10">
    <property type="entry name" value="Winged helix-like DNA-binding domain superfamily/Winged helix DNA-binding domain"/>
    <property type="match status" value="1"/>
</dbReference>
<evidence type="ECO:0000259" key="1">
    <source>
        <dbReference type="Pfam" id="PF03551"/>
    </source>
</evidence>
<evidence type="ECO:0000313" key="2">
    <source>
        <dbReference type="EMBL" id="TYR51658.1"/>
    </source>
</evidence>
<dbReference type="Proteomes" id="UP000323242">
    <property type="component" value="Unassembled WGS sequence"/>
</dbReference>
<evidence type="ECO:0000313" key="3">
    <source>
        <dbReference type="Proteomes" id="UP000323242"/>
    </source>
</evidence>
<dbReference type="AlphaFoldDB" id="A0A5D4IEY1"/>
<organism evidence="2 3">
    <name type="scientific">Streptomyces parvus</name>
    <dbReference type="NCBI Taxonomy" id="66428"/>
    <lineage>
        <taxon>Bacteria</taxon>
        <taxon>Bacillati</taxon>
        <taxon>Actinomycetota</taxon>
        <taxon>Actinomycetes</taxon>
        <taxon>Kitasatosporales</taxon>
        <taxon>Streptomycetaceae</taxon>
        <taxon>Streptomyces</taxon>
    </lineage>
</organism>
<sequence length="104" mass="11450">MTMPTRAVLAAFMAKPADEHYGLEVSEAAGLAPGSIYPILIRLEQCGWLESRWEDIDEHAEGRRKRRYYRLSEKGAQAVPLALAKAKGRRRTGGATLRPDGGLA</sequence>
<dbReference type="InterPro" id="IPR005149">
    <property type="entry name" value="Tscrpt_reg_PadR_N"/>
</dbReference>
<proteinExistence type="predicted"/>